<organism evidence="2 3">
    <name type="scientific">Streptomyces katrae</name>
    <dbReference type="NCBI Taxonomy" id="68223"/>
    <lineage>
        <taxon>Bacteria</taxon>
        <taxon>Bacillati</taxon>
        <taxon>Actinomycetota</taxon>
        <taxon>Actinomycetes</taxon>
        <taxon>Kitasatosporales</taxon>
        <taxon>Streptomycetaceae</taxon>
        <taxon>Streptomyces</taxon>
    </lineage>
</organism>
<feature type="chain" id="PRO_5046039063" description="Lipoprotein" evidence="1">
    <location>
        <begin position="32"/>
        <end position="147"/>
    </location>
</feature>
<accession>A0ABT7H0P4</accession>
<dbReference type="EMBL" id="JASITI010000044">
    <property type="protein sequence ID" value="MDK9499472.1"/>
    <property type="molecule type" value="Genomic_DNA"/>
</dbReference>
<protein>
    <recommendedName>
        <fullName evidence="4">Lipoprotein</fullName>
    </recommendedName>
</protein>
<feature type="signal peptide" evidence="1">
    <location>
        <begin position="1"/>
        <end position="31"/>
    </location>
</feature>
<gene>
    <name evidence="2" type="ORF">QEZ40_004896</name>
</gene>
<reference evidence="2 3" key="1">
    <citation type="submission" date="2023-05" db="EMBL/GenBank/DDBJ databases">
        <title>Sequencing and Assembly of Streptomyces sp. NP73.</title>
        <authorList>
            <person name="Konwar A.N."/>
            <person name="Saikia K."/>
            <person name="Thakur D."/>
        </authorList>
    </citation>
    <scope>NUCLEOTIDE SEQUENCE [LARGE SCALE GENOMIC DNA]</scope>
    <source>
        <strain evidence="2 3">NP73</strain>
    </source>
</reference>
<keyword evidence="3" id="KW-1185">Reference proteome</keyword>
<comment type="caution">
    <text evidence="2">The sequence shown here is derived from an EMBL/GenBank/DDBJ whole genome shotgun (WGS) entry which is preliminary data.</text>
</comment>
<keyword evidence="1" id="KW-0732">Signal</keyword>
<sequence>MDGTTRPGCRRRTRALAAALACCAGAAALLAGCGAPASRQDGARDAAAAFERALAGSDHAGACALLAPGTREELERQEETPCARALPGARLPHGGPVRGTEVYGRQALLRLAADTLFLSQFRGGWKVVAAGCTPRQDLPYRCTLKGE</sequence>
<evidence type="ECO:0000313" key="2">
    <source>
        <dbReference type="EMBL" id="MDK9499472.1"/>
    </source>
</evidence>
<proteinExistence type="predicted"/>
<name>A0ABT7H0P4_9ACTN</name>
<evidence type="ECO:0008006" key="4">
    <source>
        <dbReference type="Google" id="ProtNLM"/>
    </source>
</evidence>
<dbReference type="Proteomes" id="UP001223390">
    <property type="component" value="Unassembled WGS sequence"/>
</dbReference>
<dbReference type="RefSeq" id="WP_285345345.1">
    <property type="nucleotide sequence ID" value="NZ_JASITI010000044.1"/>
</dbReference>
<evidence type="ECO:0000313" key="3">
    <source>
        <dbReference type="Proteomes" id="UP001223390"/>
    </source>
</evidence>
<evidence type="ECO:0000256" key="1">
    <source>
        <dbReference type="SAM" id="SignalP"/>
    </source>
</evidence>
<dbReference type="PROSITE" id="PS51257">
    <property type="entry name" value="PROKAR_LIPOPROTEIN"/>
    <property type="match status" value="1"/>
</dbReference>